<keyword evidence="1" id="KW-0677">Repeat</keyword>
<feature type="region of interest" description="Disordered" evidence="3">
    <location>
        <begin position="469"/>
        <end position="492"/>
    </location>
</feature>
<accession>A0A210PP83</accession>
<feature type="compositionally biased region" description="Basic and acidic residues" evidence="3">
    <location>
        <begin position="469"/>
        <end position="478"/>
    </location>
</feature>
<name>A0A210PP83_MIZYE</name>
<evidence type="ECO:0000256" key="2">
    <source>
        <dbReference type="PROSITE-ProRule" id="PRU00504"/>
    </source>
</evidence>
<feature type="compositionally biased region" description="Basic and acidic residues" evidence="3">
    <location>
        <begin position="298"/>
        <end position="308"/>
    </location>
</feature>
<dbReference type="PANTHER" id="PTHR24104:SF25">
    <property type="entry name" value="PROTEIN LIN-41"/>
    <property type="match status" value="1"/>
</dbReference>
<feature type="compositionally biased region" description="Acidic residues" evidence="3">
    <location>
        <begin position="372"/>
        <end position="384"/>
    </location>
</feature>
<dbReference type="AlphaFoldDB" id="A0A210PP83"/>
<feature type="compositionally biased region" description="Basic and acidic residues" evidence="3">
    <location>
        <begin position="385"/>
        <end position="401"/>
    </location>
</feature>
<evidence type="ECO:0000256" key="3">
    <source>
        <dbReference type="SAM" id="MobiDB-lite"/>
    </source>
</evidence>
<dbReference type="Pfam" id="PF01436">
    <property type="entry name" value="NHL"/>
    <property type="match status" value="2"/>
</dbReference>
<feature type="region of interest" description="Disordered" evidence="3">
    <location>
        <begin position="361"/>
        <end position="418"/>
    </location>
</feature>
<feature type="repeat" description="NHL" evidence="2">
    <location>
        <begin position="559"/>
        <end position="594"/>
    </location>
</feature>
<dbReference type="Gene3D" id="2.120.10.30">
    <property type="entry name" value="TolB, C-terminal domain"/>
    <property type="match status" value="1"/>
</dbReference>
<organism evidence="4 5">
    <name type="scientific">Mizuhopecten yessoensis</name>
    <name type="common">Japanese scallop</name>
    <name type="synonym">Patinopecten yessoensis</name>
    <dbReference type="NCBI Taxonomy" id="6573"/>
    <lineage>
        <taxon>Eukaryota</taxon>
        <taxon>Metazoa</taxon>
        <taxon>Spiralia</taxon>
        <taxon>Lophotrochozoa</taxon>
        <taxon>Mollusca</taxon>
        <taxon>Bivalvia</taxon>
        <taxon>Autobranchia</taxon>
        <taxon>Pteriomorphia</taxon>
        <taxon>Pectinida</taxon>
        <taxon>Pectinoidea</taxon>
        <taxon>Pectinidae</taxon>
        <taxon>Mizuhopecten</taxon>
    </lineage>
</organism>
<feature type="repeat" description="NHL" evidence="2">
    <location>
        <begin position="732"/>
        <end position="775"/>
    </location>
</feature>
<dbReference type="PROSITE" id="PS51125">
    <property type="entry name" value="NHL"/>
    <property type="match status" value="2"/>
</dbReference>
<dbReference type="InterPro" id="IPR011042">
    <property type="entry name" value="6-blade_b-propeller_TolB-like"/>
</dbReference>
<dbReference type="InterPro" id="IPR050952">
    <property type="entry name" value="TRIM-NHL_E3_ligases"/>
</dbReference>
<dbReference type="EMBL" id="NEDP02005569">
    <property type="protein sequence ID" value="OWF38264.1"/>
    <property type="molecule type" value="Genomic_DNA"/>
</dbReference>
<keyword evidence="5" id="KW-1185">Reference proteome</keyword>
<evidence type="ECO:0000256" key="1">
    <source>
        <dbReference type="ARBA" id="ARBA00022737"/>
    </source>
</evidence>
<evidence type="ECO:0000313" key="4">
    <source>
        <dbReference type="EMBL" id="OWF38264.1"/>
    </source>
</evidence>
<dbReference type="OrthoDB" id="342730at2759"/>
<dbReference type="InterPro" id="IPR001258">
    <property type="entry name" value="NHL_repeat"/>
</dbReference>
<protein>
    <submittedName>
        <fullName evidence="4">E3 ubiquitin-protein ligase TRIM71</fullName>
    </submittedName>
</protein>
<dbReference type="Proteomes" id="UP000242188">
    <property type="component" value="Unassembled WGS sequence"/>
</dbReference>
<reference evidence="4 5" key="1">
    <citation type="journal article" date="2017" name="Nat. Ecol. Evol.">
        <title>Scallop genome provides insights into evolution of bilaterian karyotype and development.</title>
        <authorList>
            <person name="Wang S."/>
            <person name="Zhang J."/>
            <person name="Jiao W."/>
            <person name="Li J."/>
            <person name="Xun X."/>
            <person name="Sun Y."/>
            <person name="Guo X."/>
            <person name="Huan P."/>
            <person name="Dong B."/>
            <person name="Zhang L."/>
            <person name="Hu X."/>
            <person name="Sun X."/>
            <person name="Wang J."/>
            <person name="Zhao C."/>
            <person name="Wang Y."/>
            <person name="Wang D."/>
            <person name="Huang X."/>
            <person name="Wang R."/>
            <person name="Lv J."/>
            <person name="Li Y."/>
            <person name="Zhang Z."/>
            <person name="Liu B."/>
            <person name="Lu W."/>
            <person name="Hui Y."/>
            <person name="Liang J."/>
            <person name="Zhou Z."/>
            <person name="Hou R."/>
            <person name="Li X."/>
            <person name="Liu Y."/>
            <person name="Li H."/>
            <person name="Ning X."/>
            <person name="Lin Y."/>
            <person name="Zhao L."/>
            <person name="Xing Q."/>
            <person name="Dou J."/>
            <person name="Li Y."/>
            <person name="Mao J."/>
            <person name="Guo H."/>
            <person name="Dou H."/>
            <person name="Li T."/>
            <person name="Mu C."/>
            <person name="Jiang W."/>
            <person name="Fu Q."/>
            <person name="Fu X."/>
            <person name="Miao Y."/>
            <person name="Liu J."/>
            <person name="Yu Q."/>
            <person name="Li R."/>
            <person name="Liao H."/>
            <person name="Li X."/>
            <person name="Kong Y."/>
            <person name="Jiang Z."/>
            <person name="Chourrout D."/>
            <person name="Li R."/>
            <person name="Bao Z."/>
        </authorList>
    </citation>
    <scope>NUCLEOTIDE SEQUENCE [LARGE SCALE GENOMIC DNA]</scope>
    <source>
        <strain evidence="4 5">PY_sf001</strain>
    </source>
</reference>
<sequence length="820" mass="91892">MEENTRTKLLCGLLDASKLVPKLESMLRRLRAISILLMMRRDNTRSKIIHTIHSFQEQLVAFEKRALEQMEEVFNSKSEYLDMYRDSVTCDIDSLRSLSTEVESFLRYTPGPSVNNNEVHAKRLIEVFSLVLNNNIVDLDVDDDIDCLDFVQNMEEEELLNLGKVISSYQEKCPLVADFSNQNVDETTVKETDSINRFNTANKSENLSKNSKAACITGRIATKAEHYLPERKLKLAGKKLKNLGNTCTEKSPERSSNSVISDEQEKIMDVNQTMTYSSVVKCENVQAILHSKSPSKNTKIEENVKKPDVLSSPPPKEIEQEVQYVSSEDRQRWKKSLDDMLTNVPKPTFKVAAELLMNITKDGSKESSDQLTQEEEEGEEEEEEGKNGEEEVVEEEARTPEIDSFSEQKTANESLSMEAQGKLDYSDVQVINPEKDILLAQDDQVVMEDLLWEEGITEPVSDQVVPDFQHKDCAHDGSPRPNDTASSSNMDALPTTVSTTTLTMCTQPETVQESEIVPRTVSPSHIPTIRMFIQKNEINRDGATVPAKLEVKLGHPGRGSGGCLHFPIGVTTDFEGNILVTDTGNHLVKVFDKEGIFKYTIGDTIVPPFTRPSAIVVNAEGKIFVKDDVCIHKFTSTGRYLCRLGAKKFNMPYGLALTSKGDLITLDICPGNSRIFIISPDGFYGMCYPFQPLINCGYESKCRFLTVHNDTLYVSDLGCNCVYITDLYGTLLRTIGHSGHRLGLFSQAAGIAVDRDGYIIVADSRNERVQIFQPNGRFLGVLALSDPHIRPSDIHLTPDGRLIIVNFTNHEVKVFRLCVK</sequence>
<comment type="caution">
    <text evidence="4">The sequence shown here is derived from an EMBL/GenBank/DDBJ whole genome shotgun (WGS) entry which is preliminary data.</text>
</comment>
<feature type="compositionally biased region" description="Polar residues" evidence="3">
    <location>
        <begin position="481"/>
        <end position="490"/>
    </location>
</feature>
<feature type="region of interest" description="Disordered" evidence="3">
    <location>
        <begin position="294"/>
        <end position="318"/>
    </location>
</feature>
<dbReference type="PANTHER" id="PTHR24104">
    <property type="entry name" value="E3 UBIQUITIN-PROTEIN LIGASE NHLRC1-RELATED"/>
    <property type="match status" value="1"/>
</dbReference>
<dbReference type="SUPFAM" id="SSF63829">
    <property type="entry name" value="Calcium-dependent phosphotriesterase"/>
    <property type="match status" value="1"/>
</dbReference>
<gene>
    <name evidence="4" type="ORF">KP79_PYT17190</name>
</gene>
<proteinExistence type="predicted"/>
<feature type="compositionally biased region" description="Polar residues" evidence="3">
    <location>
        <begin position="405"/>
        <end position="417"/>
    </location>
</feature>
<dbReference type="GO" id="GO:0008270">
    <property type="term" value="F:zinc ion binding"/>
    <property type="evidence" value="ECO:0007669"/>
    <property type="project" value="UniProtKB-KW"/>
</dbReference>
<evidence type="ECO:0000313" key="5">
    <source>
        <dbReference type="Proteomes" id="UP000242188"/>
    </source>
</evidence>